<dbReference type="Proteomes" id="UP001610563">
    <property type="component" value="Unassembled WGS sequence"/>
</dbReference>
<comment type="caution">
    <text evidence="2">The sequence shown here is derived from an EMBL/GenBank/DDBJ whole genome shotgun (WGS) entry which is preliminary data.</text>
</comment>
<accession>A0ABR4FL24</accession>
<keyword evidence="1" id="KW-1133">Transmembrane helix</keyword>
<evidence type="ECO:0008006" key="4">
    <source>
        <dbReference type="Google" id="ProtNLM"/>
    </source>
</evidence>
<dbReference type="EMBL" id="JBFTWV010000201">
    <property type="protein sequence ID" value="KAL2783966.1"/>
    <property type="molecule type" value="Genomic_DNA"/>
</dbReference>
<evidence type="ECO:0000313" key="2">
    <source>
        <dbReference type="EMBL" id="KAL2783966.1"/>
    </source>
</evidence>
<feature type="transmembrane region" description="Helical" evidence="1">
    <location>
        <begin position="20"/>
        <end position="44"/>
    </location>
</feature>
<organism evidence="2 3">
    <name type="scientific">Aspergillus keveii</name>
    <dbReference type="NCBI Taxonomy" id="714993"/>
    <lineage>
        <taxon>Eukaryota</taxon>
        <taxon>Fungi</taxon>
        <taxon>Dikarya</taxon>
        <taxon>Ascomycota</taxon>
        <taxon>Pezizomycotina</taxon>
        <taxon>Eurotiomycetes</taxon>
        <taxon>Eurotiomycetidae</taxon>
        <taxon>Eurotiales</taxon>
        <taxon>Aspergillaceae</taxon>
        <taxon>Aspergillus</taxon>
        <taxon>Aspergillus subgen. Nidulantes</taxon>
    </lineage>
</organism>
<protein>
    <recommendedName>
        <fullName evidence="4">Cytochrome P450</fullName>
    </recommendedName>
</protein>
<gene>
    <name evidence="2" type="ORF">BJX66DRAFT_317513</name>
</gene>
<proteinExistence type="predicted"/>
<evidence type="ECO:0000256" key="1">
    <source>
        <dbReference type="SAM" id="Phobius"/>
    </source>
</evidence>
<evidence type="ECO:0000313" key="3">
    <source>
        <dbReference type="Proteomes" id="UP001610563"/>
    </source>
</evidence>
<name>A0ABR4FL24_9EURO</name>
<reference evidence="2 3" key="1">
    <citation type="submission" date="2024-07" db="EMBL/GenBank/DDBJ databases">
        <title>Section-level genome sequencing and comparative genomics of Aspergillus sections Usti and Cavernicolus.</title>
        <authorList>
            <consortium name="Lawrence Berkeley National Laboratory"/>
            <person name="Nybo J.L."/>
            <person name="Vesth T.C."/>
            <person name="Theobald S."/>
            <person name="Frisvad J.C."/>
            <person name="Larsen T.O."/>
            <person name="Kjaerboelling I."/>
            <person name="Rothschild-Mancinelli K."/>
            <person name="Lyhne E.K."/>
            <person name="Kogle M.E."/>
            <person name="Barry K."/>
            <person name="Clum A."/>
            <person name="Na H."/>
            <person name="Ledsgaard L."/>
            <person name="Lin J."/>
            <person name="Lipzen A."/>
            <person name="Kuo A."/>
            <person name="Riley R."/>
            <person name="Mondo S."/>
            <person name="Labutti K."/>
            <person name="Haridas S."/>
            <person name="Pangalinan J."/>
            <person name="Salamov A.A."/>
            <person name="Simmons B.A."/>
            <person name="Magnuson J.K."/>
            <person name="Chen J."/>
            <person name="Drula E."/>
            <person name="Henrissat B."/>
            <person name="Wiebenga A."/>
            <person name="Lubbers R.J."/>
            <person name="Gomes A.C."/>
            <person name="Makela M.R."/>
            <person name="Stajich J."/>
            <person name="Grigoriev I.V."/>
            <person name="Mortensen U.H."/>
            <person name="De Vries R.P."/>
            <person name="Baker S.E."/>
            <person name="Andersen M.R."/>
        </authorList>
    </citation>
    <scope>NUCLEOTIDE SEQUENCE [LARGE SCALE GENOMIC DNA]</scope>
    <source>
        <strain evidence="2 3">CBS 209.92</strain>
    </source>
</reference>
<sequence>MASTSVISRALRVITWPFLAIFNIVIVLIVFPLGLLFGVVYFLLHPSANARMRHKYMPPVQTYLDHFQRLHPDLMSRISNHAKDDTEGWINRELDMWPHSAKGWFLPTVHNDESCPAAIFFAGLEHAGWSRRVVWALLRDQVEEAGLVNETERQAFARVMSRMCDHQVAEHGWAMIRWGMRHGLLSKEQTITLPEQDVEAGRDVVEASTDSLRWILEEGKVVRPPRLIKGHPSILVLMVKLSEEFWTIWKIKPKTESILTSGRSWQLMVFPDELLE</sequence>
<keyword evidence="1" id="KW-0812">Transmembrane</keyword>
<keyword evidence="1" id="KW-0472">Membrane</keyword>
<keyword evidence="3" id="KW-1185">Reference proteome</keyword>